<proteinExistence type="predicted"/>
<dbReference type="InterPro" id="IPR011010">
    <property type="entry name" value="DNA_brk_join_enz"/>
</dbReference>
<dbReference type="AlphaFoldDB" id="A0A8J3JBM7"/>
<dbReference type="InterPro" id="IPR010998">
    <property type="entry name" value="Integrase_recombinase_N"/>
</dbReference>
<dbReference type="Gene3D" id="1.10.443.10">
    <property type="entry name" value="Intergrase catalytic core"/>
    <property type="match status" value="1"/>
</dbReference>
<sequence>MKGHVHKRGKTYTYVFDGPPDPLTGERKQVTKGGWESENVAWQECRKAIQRVEAGKFVAASKRTVEEFLVSQWLPAVRRTVAASTWASWRNYTDANVVPVIGKIRLQQLTAPNLLALYEHLLTAGRVKRNADSEMYVYWSAQRKKDTEPTPREVMQACGVTIHAARAAIRRYRAGHKPKPVNPGLDPKTVRNIHAMLHKALSDAKAWHYVEENVAESVKPPRVPKKRRPVWTPKQLATFLAYARKDRFYALYLLAAMTGMRRAELCGLTWTAVDLDAGHLAVQPGDPRVVVDGHAETSDGKTDNAARLLSLDQATVEALREWLAVQRSERVFYDEEYDGTDLIFTWEDGRPIHPDVVRQRFHRMAAACGLPRIRLHDVRHSYATAALKAGVHPAVVSKRLGHSSEAFTMSVYTHVLPGMDRDAADTIAKLIMPAEEASEPAEKEAR</sequence>
<comment type="caution">
    <text evidence="4">The sequence shown here is derived from an EMBL/GenBank/DDBJ whole genome shotgun (WGS) entry which is preliminary data.</text>
</comment>
<protein>
    <recommendedName>
        <fullName evidence="3">Tyr recombinase domain-containing protein</fullName>
    </recommendedName>
</protein>
<dbReference type="PANTHER" id="PTHR30349">
    <property type="entry name" value="PHAGE INTEGRASE-RELATED"/>
    <property type="match status" value="1"/>
</dbReference>
<dbReference type="RefSeq" id="WP_203657823.1">
    <property type="nucleotide sequence ID" value="NZ_BAAAZM010000005.1"/>
</dbReference>
<keyword evidence="1" id="KW-0238">DNA-binding</keyword>
<dbReference type="GO" id="GO:0003677">
    <property type="term" value="F:DNA binding"/>
    <property type="evidence" value="ECO:0007669"/>
    <property type="project" value="UniProtKB-KW"/>
</dbReference>
<dbReference type="InterPro" id="IPR002104">
    <property type="entry name" value="Integrase_catalytic"/>
</dbReference>
<dbReference type="GO" id="GO:0015074">
    <property type="term" value="P:DNA integration"/>
    <property type="evidence" value="ECO:0007669"/>
    <property type="project" value="InterPro"/>
</dbReference>
<dbReference type="Pfam" id="PF00589">
    <property type="entry name" value="Phage_integrase"/>
    <property type="match status" value="1"/>
</dbReference>
<evidence type="ECO:0000256" key="2">
    <source>
        <dbReference type="ARBA" id="ARBA00023172"/>
    </source>
</evidence>
<evidence type="ECO:0000256" key="1">
    <source>
        <dbReference type="ARBA" id="ARBA00023125"/>
    </source>
</evidence>
<evidence type="ECO:0000313" key="4">
    <source>
        <dbReference type="EMBL" id="GID11823.1"/>
    </source>
</evidence>
<evidence type="ECO:0000259" key="3">
    <source>
        <dbReference type="PROSITE" id="PS51898"/>
    </source>
</evidence>
<keyword evidence="2" id="KW-0233">DNA recombination</keyword>
<dbReference type="EMBL" id="BOMB01000015">
    <property type="protein sequence ID" value="GID11823.1"/>
    <property type="molecule type" value="Genomic_DNA"/>
</dbReference>
<organism evidence="4 5">
    <name type="scientific">Actinocatenispora rupis</name>
    <dbReference type="NCBI Taxonomy" id="519421"/>
    <lineage>
        <taxon>Bacteria</taxon>
        <taxon>Bacillati</taxon>
        <taxon>Actinomycetota</taxon>
        <taxon>Actinomycetes</taxon>
        <taxon>Micromonosporales</taxon>
        <taxon>Micromonosporaceae</taxon>
        <taxon>Actinocatenispora</taxon>
    </lineage>
</organism>
<name>A0A8J3JBM7_9ACTN</name>
<dbReference type="Proteomes" id="UP000612808">
    <property type="component" value="Unassembled WGS sequence"/>
</dbReference>
<dbReference type="PROSITE" id="PS51898">
    <property type="entry name" value="TYR_RECOMBINASE"/>
    <property type="match status" value="1"/>
</dbReference>
<dbReference type="Gene3D" id="1.10.150.130">
    <property type="match status" value="1"/>
</dbReference>
<dbReference type="GO" id="GO:0006310">
    <property type="term" value="P:DNA recombination"/>
    <property type="evidence" value="ECO:0007669"/>
    <property type="project" value="UniProtKB-KW"/>
</dbReference>
<dbReference type="InterPro" id="IPR013762">
    <property type="entry name" value="Integrase-like_cat_sf"/>
</dbReference>
<dbReference type="CDD" id="cd01189">
    <property type="entry name" value="INT_ICEBs1_C_like"/>
    <property type="match status" value="1"/>
</dbReference>
<accession>A0A8J3JBM7</accession>
<gene>
    <name evidence="4" type="ORF">Aru02nite_27120</name>
</gene>
<dbReference type="InterPro" id="IPR050090">
    <property type="entry name" value="Tyrosine_recombinase_XerCD"/>
</dbReference>
<feature type="domain" description="Tyr recombinase" evidence="3">
    <location>
        <begin position="226"/>
        <end position="425"/>
    </location>
</feature>
<dbReference type="PANTHER" id="PTHR30349:SF91">
    <property type="entry name" value="INTA PROTEIN"/>
    <property type="match status" value="1"/>
</dbReference>
<keyword evidence="5" id="KW-1185">Reference proteome</keyword>
<reference evidence="4" key="1">
    <citation type="submission" date="2021-01" db="EMBL/GenBank/DDBJ databases">
        <title>Whole genome shotgun sequence of Actinocatenispora rupis NBRC 107355.</title>
        <authorList>
            <person name="Komaki H."/>
            <person name="Tamura T."/>
        </authorList>
    </citation>
    <scope>NUCLEOTIDE SEQUENCE</scope>
    <source>
        <strain evidence="4">NBRC 107355</strain>
    </source>
</reference>
<evidence type="ECO:0000313" key="5">
    <source>
        <dbReference type="Proteomes" id="UP000612808"/>
    </source>
</evidence>
<dbReference type="SUPFAM" id="SSF56349">
    <property type="entry name" value="DNA breaking-rejoining enzymes"/>
    <property type="match status" value="1"/>
</dbReference>